<organism evidence="7 8">
    <name type="scientific">Paracoccus albicereus</name>
    <dbReference type="NCBI Taxonomy" id="2922394"/>
    <lineage>
        <taxon>Bacteria</taxon>
        <taxon>Pseudomonadati</taxon>
        <taxon>Pseudomonadota</taxon>
        <taxon>Alphaproteobacteria</taxon>
        <taxon>Rhodobacterales</taxon>
        <taxon>Paracoccaceae</taxon>
        <taxon>Paracoccus</taxon>
    </lineage>
</organism>
<keyword evidence="5 6" id="KW-0472">Membrane</keyword>
<feature type="transmembrane region" description="Helical" evidence="6">
    <location>
        <begin position="41"/>
        <end position="61"/>
    </location>
</feature>
<sequence length="157" mass="17024">MLSMIFLIACGAAAATGIIFKPGAWYDGLEKPSFTPPKRVFPVAWTMIYLLIAIAGARLAVLPGSAMAMALWAAQIALNTLWTPVFFGAHRMGLGMGVMAALWLVVAALVVAAFRLDAWAGLMLLPYLAWLCVAAALNWRIWRDNSHRLHSPEADSI</sequence>
<dbReference type="PIRSF" id="PIRSF005859">
    <property type="entry name" value="PBR"/>
    <property type="match status" value="1"/>
</dbReference>
<dbReference type="InterPro" id="IPR038330">
    <property type="entry name" value="TspO/MBR-related_sf"/>
</dbReference>
<dbReference type="PANTHER" id="PTHR10057">
    <property type="entry name" value="PERIPHERAL-TYPE BENZODIAZEPINE RECEPTOR"/>
    <property type="match status" value="1"/>
</dbReference>
<comment type="similarity">
    <text evidence="2">Belongs to the TspO/BZRP family.</text>
</comment>
<keyword evidence="8" id="KW-1185">Reference proteome</keyword>
<name>A0ABT1MVM0_9RHOB</name>
<evidence type="ECO:0000256" key="6">
    <source>
        <dbReference type="SAM" id="Phobius"/>
    </source>
</evidence>
<keyword evidence="4 6" id="KW-1133">Transmembrane helix</keyword>
<evidence type="ECO:0000313" key="8">
    <source>
        <dbReference type="Proteomes" id="UP001203945"/>
    </source>
</evidence>
<evidence type="ECO:0000313" key="7">
    <source>
        <dbReference type="EMBL" id="MCQ0970906.1"/>
    </source>
</evidence>
<protein>
    <submittedName>
        <fullName evidence="7">Tryptophan-rich sensory protein</fullName>
    </submittedName>
</protein>
<dbReference type="NCBIfam" id="NF047825">
    <property type="entry name" value="T-richsensTspOAlph"/>
    <property type="match status" value="1"/>
</dbReference>
<comment type="subcellular location">
    <subcellularLocation>
        <location evidence="1">Membrane</location>
        <topology evidence="1">Multi-pass membrane protein</topology>
    </subcellularLocation>
</comment>
<dbReference type="Gene3D" id="1.20.1260.100">
    <property type="entry name" value="TspO/MBR protein"/>
    <property type="match status" value="1"/>
</dbReference>
<dbReference type="PANTHER" id="PTHR10057:SF0">
    <property type="entry name" value="TRANSLOCATOR PROTEIN"/>
    <property type="match status" value="1"/>
</dbReference>
<evidence type="ECO:0000256" key="5">
    <source>
        <dbReference type="ARBA" id="ARBA00023136"/>
    </source>
</evidence>
<reference evidence="7 8" key="1">
    <citation type="submission" date="2022-03" db="EMBL/GenBank/DDBJ databases">
        <authorList>
            <person name="He Y."/>
        </authorList>
    </citation>
    <scope>NUCLEOTIDE SEQUENCE [LARGE SCALE GENOMIC DNA]</scope>
    <source>
        <strain evidence="7 8">TK19116</strain>
    </source>
</reference>
<dbReference type="CDD" id="cd15904">
    <property type="entry name" value="TSPO_MBR"/>
    <property type="match status" value="1"/>
</dbReference>
<comment type="caution">
    <text evidence="7">The sequence shown here is derived from an EMBL/GenBank/DDBJ whole genome shotgun (WGS) entry which is preliminary data.</text>
</comment>
<dbReference type="EMBL" id="JAKZEU010000003">
    <property type="protein sequence ID" value="MCQ0970906.1"/>
    <property type="molecule type" value="Genomic_DNA"/>
</dbReference>
<dbReference type="RefSeq" id="WP_255329909.1">
    <property type="nucleotide sequence ID" value="NZ_JAKZEU010000003.1"/>
</dbReference>
<evidence type="ECO:0000256" key="4">
    <source>
        <dbReference type="ARBA" id="ARBA00022989"/>
    </source>
</evidence>
<dbReference type="Pfam" id="PF03073">
    <property type="entry name" value="TspO_MBR"/>
    <property type="match status" value="1"/>
</dbReference>
<proteinExistence type="inferred from homology"/>
<dbReference type="Proteomes" id="UP001203945">
    <property type="component" value="Unassembled WGS sequence"/>
</dbReference>
<accession>A0ABT1MVM0</accession>
<dbReference type="InterPro" id="IPR004307">
    <property type="entry name" value="TspO_MBR"/>
</dbReference>
<gene>
    <name evidence="7" type="ORF">MLD63_10760</name>
</gene>
<keyword evidence="3 6" id="KW-0812">Transmembrane</keyword>
<evidence type="ECO:0000256" key="2">
    <source>
        <dbReference type="ARBA" id="ARBA00007524"/>
    </source>
</evidence>
<evidence type="ECO:0000256" key="1">
    <source>
        <dbReference type="ARBA" id="ARBA00004141"/>
    </source>
</evidence>
<evidence type="ECO:0000256" key="3">
    <source>
        <dbReference type="ARBA" id="ARBA00022692"/>
    </source>
</evidence>
<feature type="transmembrane region" description="Helical" evidence="6">
    <location>
        <begin position="121"/>
        <end position="142"/>
    </location>
</feature>
<feature type="transmembrane region" description="Helical" evidence="6">
    <location>
        <begin position="93"/>
        <end position="114"/>
    </location>
</feature>
<feature type="transmembrane region" description="Helical" evidence="6">
    <location>
        <begin position="68"/>
        <end position="87"/>
    </location>
</feature>